<proteinExistence type="predicted"/>
<gene>
    <name evidence="2" type="ORF">GTP81_18880</name>
</gene>
<reference evidence="2 3" key="1">
    <citation type="submission" date="2019-12" db="EMBL/GenBank/DDBJ databases">
        <title>Novel species isolated from a subtropical stream in China.</title>
        <authorList>
            <person name="Lu H."/>
        </authorList>
    </citation>
    <scope>NUCLEOTIDE SEQUENCE [LARGE SCALE GENOMIC DNA]</scope>
    <source>
        <strain evidence="2 3">FT107W</strain>
    </source>
</reference>
<feature type="chain" id="PRO_5032286475" description="Lipocalin-like domain-containing protein" evidence="1">
    <location>
        <begin position="20"/>
        <end position="153"/>
    </location>
</feature>
<dbReference type="Proteomes" id="UP000484875">
    <property type="component" value="Unassembled WGS sequence"/>
</dbReference>
<feature type="signal peptide" evidence="1">
    <location>
        <begin position="1"/>
        <end position="19"/>
    </location>
</feature>
<organism evidence="2 3">
    <name type="scientific">Duganella vulcania</name>
    <dbReference type="NCBI Taxonomy" id="2692166"/>
    <lineage>
        <taxon>Bacteria</taxon>
        <taxon>Pseudomonadati</taxon>
        <taxon>Pseudomonadota</taxon>
        <taxon>Betaproteobacteria</taxon>
        <taxon>Burkholderiales</taxon>
        <taxon>Oxalobacteraceae</taxon>
        <taxon>Telluria group</taxon>
        <taxon>Duganella</taxon>
    </lineage>
</organism>
<comment type="caution">
    <text evidence="2">The sequence shown here is derived from an EMBL/GenBank/DDBJ whole genome shotgun (WGS) entry which is preliminary data.</text>
</comment>
<evidence type="ECO:0000313" key="2">
    <source>
        <dbReference type="EMBL" id="MYN18817.1"/>
    </source>
</evidence>
<sequence length="153" mass="16963">MKKNFLFLMVLCASAYAQAFTGPINLAKNEGAVKRTLILSKWSVDKRGVPSFDYHYSQSGPKCDYERAGRAIAGFEDAGDHVELQVYSGQDSNGKEGPAFTIFYDKDDDVVFTMPTSDKANPVWVSFEDALMKKKLPAQCRSTGKDSAVIFKK</sequence>
<accession>A0A845HK82</accession>
<evidence type="ECO:0008006" key="4">
    <source>
        <dbReference type="Google" id="ProtNLM"/>
    </source>
</evidence>
<dbReference type="AlphaFoldDB" id="A0A845HK82"/>
<dbReference type="EMBL" id="WWCV01000035">
    <property type="protein sequence ID" value="MYN18817.1"/>
    <property type="molecule type" value="Genomic_DNA"/>
</dbReference>
<dbReference type="RefSeq" id="WP_161091331.1">
    <property type="nucleotide sequence ID" value="NZ_WWCV01000035.1"/>
</dbReference>
<keyword evidence="3" id="KW-1185">Reference proteome</keyword>
<evidence type="ECO:0000256" key="1">
    <source>
        <dbReference type="SAM" id="SignalP"/>
    </source>
</evidence>
<protein>
    <recommendedName>
        <fullName evidence="4">Lipocalin-like domain-containing protein</fullName>
    </recommendedName>
</protein>
<name>A0A845HK82_9BURK</name>
<keyword evidence="1" id="KW-0732">Signal</keyword>
<evidence type="ECO:0000313" key="3">
    <source>
        <dbReference type="Proteomes" id="UP000484875"/>
    </source>
</evidence>